<protein>
    <submittedName>
        <fullName evidence="1">NAD(P)/FAD-dependent oxidoreductase</fullName>
    </submittedName>
</protein>
<evidence type="ECO:0000313" key="1">
    <source>
        <dbReference type="EMBL" id="HIU21449.1"/>
    </source>
</evidence>
<dbReference type="PANTHER" id="PTHR42685:SF18">
    <property type="entry name" value="DIGERANYLGERANYLGLYCEROPHOSPHOLIPID REDUCTASE"/>
    <property type="match status" value="1"/>
</dbReference>
<reference evidence="1" key="2">
    <citation type="journal article" date="2021" name="PeerJ">
        <title>Extensive microbial diversity within the chicken gut microbiome revealed by metagenomics and culture.</title>
        <authorList>
            <person name="Gilroy R."/>
            <person name="Ravi A."/>
            <person name="Getino M."/>
            <person name="Pursley I."/>
            <person name="Horton D.L."/>
            <person name="Alikhan N.F."/>
            <person name="Baker D."/>
            <person name="Gharbi K."/>
            <person name="Hall N."/>
            <person name="Watson M."/>
            <person name="Adriaenssens E.M."/>
            <person name="Foster-Nyarko E."/>
            <person name="Jarju S."/>
            <person name="Secka A."/>
            <person name="Antonio M."/>
            <person name="Oren A."/>
            <person name="Chaudhuri R.R."/>
            <person name="La Ragione R."/>
            <person name="Hildebrand F."/>
            <person name="Pallen M.J."/>
        </authorList>
    </citation>
    <scope>NUCLEOTIDE SEQUENCE</scope>
    <source>
        <strain evidence="1">1063</strain>
    </source>
</reference>
<sequence>MKIIVAGAGMGGMIAAERLAKLGFEVTVYEQSPSLDEMRYDWHDDVNPRIFRRLGLEMPAGSFKKKSWTFVSPHGVVVREFRQDENNADFSVERRALNRMLYERASAGAKFVFGAKVERPVVEKGTVVGVVVDGKEARADLVIDSLGANSALKKDLPVEFGVTQHREDEVFVAYRAFYEKNTDAPAPKYTNKVYLKHMGEPGISWVIQDNDPSLVNVLVGRIGKLSSYDLERALEDLRKTNPTIGEKVVRGGEICVIPVRYPATRMVANGYAAVGDSAYMTIPMLGSGIASGMLAGQLLAETIGDNMSKGVKKEDLFKTSRLWKYQVKVFREFGAEHCAVDILKRGVLNFPDATLDWMLGSDLLTNDEIGCLASGKMLRVGVKEAFRKLSITEFNRLRILIKVNNMLQKSLHAYRVAKNIPRNFDPNICRTWEKHMKWFYRAPRRDR</sequence>
<dbReference type="InterPro" id="IPR036188">
    <property type="entry name" value="FAD/NAD-bd_sf"/>
</dbReference>
<name>A0A9D1HSC9_9FIRM</name>
<reference evidence="1" key="1">
    <citation type="submission" date="2020-10" db="EMBL/GenBank/DDBJ databases">
        <authorList>
            <person name="Gilroy R."/>
        </authorList>
    </citation>
    <scope>NUCLEOTIDE SEQUENCE</scope>
    <source>
        <strain evidence="1">1063</strain>
    </source>
</reference>
<dbReference type="EMBL" id="DVMN01000077">
    <property type="protein sequence ID" value="HIU21449.1"/>
    <property type="molecule type" value="Genomic_DNA"/>
</dbReference>
<dbReference type="InterPro" id="IPR050407">
    <property type="entry name" value="Geranylgeranyl_reductase"/>
</dbReference>
<dbReference type="PRINTS" id="PR00420">
    <property type="entry name" value="RNGMNOXGNASE"/>
</dbReference>
<organism evidence="1 2">
    <name type="scientific">Candidatus Limadaptatus stercorigallinarum</name>
    <dbReference type="NCBI Taxonomy" id="2840845"/>
    <lineage>
        <taxon>Bacteria</taxon>
        <taxon>Bacillati</taxon>
        <taxon>Bacillota</taxon>
        <taxon>Clostridia</taxon>
        <taxon>Eubacteriales</taxon>
        <taxon>Candidatus Limadaptatus</taxon>
    </lineage>
</organism>
<proteinExistence type="predicted"/>
<accession>A0A9D1HSC9</accession>
<dbReference type="Gene3D" id="3.50.50.60">
    <property type="entry name" value="FAD/NAD(P)-binding domain"/>
    <property type="match status" value="1"/>
</dbReference>
<dbReference type="Proteomes" id="UP000824088">
    <property type="component" value="Unassembled WGS sequence"/>
</dbReference>
<gene>
    <name evidence="1" type="ORF">IAD51_04370</name>
</gene>
<dbReference type="AlphaFoldDB" id="A0A9D1HSC9"/>
<evidence type="ECO:0000313" key="2">
    <source>
        <dbReference type="Proteomes" id="UP000824088"/>
    </source>
</evidence>
<dbReference type="SUPFAM" id="SSF51905">
    <property type="entry name" value="FAD/NAD(P)-binding domain"/>
    <property type="match status" value="1"/>
</dbReference>
<comment type="caution">
    <text evidence="1">The sequence shown here is derived from an EMBL/GenBank/DDBJ whole genome shotgun (WGS) entry which is preliminary data.</text>
</comment>
<dbReference type="Pfam" id="PF05834">
    <property type="entry name" value="Lycopene_cycl"/>
    <property type="match status" value="1"/>
</dbReference>
<dbReference type="PANTHER" id="PTHR42685">
    <property type="entry name" value="GERANYLGERANYL DIPHOSPHATE REDUCTASE"/>
    <property type="match status" value="1"/>
</dbReference>